<sequence>MENQQIRKNILEIYTTSQKRVGPAKIQRMLSRDYGLRISIGRVYRLMKTMDLPKMSTSKPVFKRSKKQVSFERPNHLKQAFNPPAPNQVWTSDFSYIPIGNKSFVYLCIILDLFSRKVIAWSVSHKIDTLLAISTVEKAIQSRRPTAPVLFHTDQGSQYTSLEFRRYLEDRPLVHSLSKPGYPWDNAVTEAFFKYMKKEELNRRKLSSLQEVQLSCFEYIEGFYNTQRPHGTLNMLTPNEKEEKYFENL</sequence>
<dbReference type="Gene3D" id="3.30.420.10">
    <property type="entry name" value="Ribonuclease H-like superfamily/Ribonuclease H"/>
    <property type="match status" value="1"/>
</dbReference>
<dbReference type="SUPFAM" id="SSF53098">
    <property type="entry name" value="Ribonuclease H-like"/>
    <property type="match status" value="1"/>
</dbReference>
<comment type="caution">
    <text evidence="3">The sequence shown here is derived from an EMBL/GenBank/DDBJ whole genome shotgun (WGS) entry which is preliminary data.</text>
</comment>
<organism evidence="3 4">
    <name type="scientific">Enterococcus faecalis TX0630</name>
    <dbReference type="NCBI Taxonomy" id="749508"/>
    <lineage>
        <taxon>Bacteria</taxon>
        <taxon>Bacillati</taxon>
        <taxon>Bacillota</taxon>
        <taxon>Bacilli</taxon>
        <taxon>Lactobacillales</taxon>
        <taxon>Enterococcaceae</taxon>
        <taxon>Enterococcus</taxon>
    </lineage>
</organism>
<dbReference type="InterPro" id="IPR050900">
    <property type="entry name" value="Transposase_IS3/IS150/IS904"/>
</dbReference>
<gene>
    <name evidence="3" type="ORF">HMPREF9511_02949</name>
</gene>
<comment type="function">
    <text evidence="1">Involved in the transposition of the insertion sequence.</text>
</comment>
<dbReference type="Proteomes" id="UP000004933">
    <property type="component" value="Unassembled WGS sequence"/>
</dbReference>
<protein>
    <submittedName>
        <fullName evidence="3">Integrase core domain protein</fullName>
    </submittedName>
</protein>
<dbReference type="InterPro" id="IPR036397">
    <property type="entry name" value="RNaseH_sf"/>
</dbReference>
<dbReference type="NCBIfam" id="NF033516">
    <property type="entry name" value="transpos_IS3"/>
    <property type="match status" value="1"/>
</dbReference>
<dbReference type="Pfam" id="PF13276">
    <property type="entry name" value="HTH_21"/>
    <property type="match status" value="1"/>
</dbReference>
<dbReference type="Pfam" id="PF00665">
    <property type="entry name" value="rve"/>
    <property type="match status" value="1"/>
</dbReference>
<reference evidence="3 4" key="1">
    <citation type="submission" date="2010-09" db="EMBL/GenBank/DDBJ databases">
        <authorList>
            <person name="Weinstock G."/>
            <person name="Sodergren E."/>
            <person name="Clifton S."/>
            <person name="Fulton L."/>
            <person name="Fulton B."/>
            <person name="Courtney L."/>
            <person name="Fronick C."/>
            <person name="Harrison M."/>
            <person name="Strong C."/>
            <person name="Farmer C."/>
            <person name="Delahaunty K."/>
            <person name="Markovic C."/>
            <person name="Hall O."/>
            <person name="Minx P."/>
            <person name="Tomlinson C."/>
            <person name="Mitreva M."/>
            <person name="Hou S."/>
            <person name="Chen J."/>
            <person name="Wollam A."/>
            <person name="Pepin K.H."/>
            <person name="Johnson M."/>
            <person name="Bhonagiri V."/>
            <person name="Zhang X."/>
            <person name="Suruliraj S."/>
            <person name="Warren W."/>
            <person name="Chinwalla A."/>
            <person name="Mardis E.R."/>
            <person name="Wilson R.K."/>
        </authorList>
    </citation>
    <scope>NUCLEOTIDE SEQUENCE [LARGE SCALE GENOMIC DNA]</scope>
    <source>
        <strain evidence="3 4">TX0630</strain>
    </source>
</reference>
<dbReference type="Pfam" id="PF13333">
    <property type="entry name" value="rve_2"/>
    <property type="match status" value="1"/>
</dbReference>
<dbReference type="PANTHER" id="PTHR46889:SF7">
    <property type="entry name" value="TRANSPOSASE FOR INSERTION SEQUENCE ELEMENT IS904"/>
    <property type="match status" value="1"/>
</dbReference>
<dbReference type="InterPro" id="IPR048020">
    <property type="entry name" value="Transpos_IS3"/>
</dbReference>
<dbReference type="InterPro" id="IPR001584">
    <property type="entry name" value="Integrase_cat-core"/>
</dbReference>
<feature type="domain" description="Integrase catalytic" evidence="2">
    <location>
        <begin position="82"/>
        <end position="246"/>
    </location>
</feature>
<dbReference type="EMBL" id="AEBE01000151">
    <property type="protein sequence ID" value="EFU89082.1"/>
    <property type="molecule type" value="Genomic_DNA"/>
</dbReference>
<evidence type="ECO:0000256" key="1">
    <source>
        <dbReference type="ARBA" id="ARBA00002286"/>
    </source>
</evidence>
<dbReference type="AlphaFoldDB" id="A0ABC9P2D1"/>
<evidence type="ECO:0000313" key="4">
    <source>
        <dbReference type="Proteomes" id="UP000004933"/>
    </source>
</evidence>
<dbReference type="PROSITE" id="PS50994">
    <property type="entry name" value="INTEGRASE"/>
    <property type="match status" value="1"/>
</dbReference>
<dbReference type="InterPro" id="IPR012337">
    <property type="entry name" value="RNaseH-like_sf"/>
</dbReference>
<dbReference type="InterPro" id="IPR025948">
    <property type="entry name" value="HTH-like_dom"/>
</dbReference>
<proteinExistence type="predicted"/>
<evidence type="ECO:0000259" key="2">
    <source>
        <dbReference type="PROSITE" id="PS50994"/>
    </source>
</evidence>
<dbReference type="PANTHER" id="PTHR46889">
    <property type="entry name" value="TRANSPOSASE INSF FOR INSERTION SEQUENCE IS3B-RELATED"/>
    <property type="match status" value="1"/>
</dbReference>
<evidence type="ECO:0000313" key="3">
    <source>
        <dbReference type="EMBL" id="EFU89082.1"/>
    </source>
</evidence>
<name>A0ABC9P2D1_ENTFL</name>
<accession>A0ABC9P2D1</accession>